<reference evidence="8 9" key="1">
    <citation type="journal article" date="2013" name="Antonie Van Leeuwenhoek">
        <title>Echinimonas agarilytica gen. nov., sp. nov., a new gammaproteobacterium isolated from the sea urchin Strongylocentrotus intermedius.</title>
        <authorList>
            <person name="Nedashkovskaya O.I."/>
            <person name="Stenkova A.M."/>
            <person name="Zhukova N.V."/>
            <person name="Van Trappen S."/>
            <person name="Lee J.S."/>
            <person name="Kim S.B."/>
        </authorList>
    </citation>
    <scope>NUCLEOTIDE SEQUENCE [LARGE SCALE GENOMIC DNA]</scope>
    <source>
        <strain evidence="8 9">KMM 6351</strain>
    </source>
</reference>
<dbReference type="FunFam" id="1.10.287.950:FF:000001">
    <property type="entry name" value="Methyl-accepting chemotaxis sensory transducer"/>
    <property type="match status" value="1"/>
</dbReference>
<evidence type="ECO:0000256" key="1">
    <source>
        <dbReference type="ARBA" id="ARBA00004370"/>
    </source>
</evidence>
<gene>
    <name evidence="8" type="ORF">NAF29_04025</name>
</gene>
<dbReference type="CDD" id="cd06225">
    <property type="entry name" value="HAMP"/>
    <property type="match status" value="1"/>
</dbReference>
<keyword evidence="2 4" id="KW-0807">Transducer</keyword>
<keyword evidence="5" id="KW-0812">Transmembrane</keyword>
<keyword evidence="5" id="KW-0472">Membrane</keyword>
<protein>
    <submittedName>
        <fullName evidence="8">Methyl-accepting chemotaxis protein</fullName>
    </submittedName>
</protein>
<comment type="similarity">
    <text evidence="3">Belongs to the methyl-accepting chemotaxis (MCP) protein family.</text>
</comment>
<dbReference type="SMART" id="SM00283">
    <property type="entry name" value="MA"/>
    <property type="match status" value="1"/>
</dbReference>
<evidence type="ECO:0000256" key="4">
    <source>
        <dbReference type="PROSITE-ProRule" id="PRU00284"/>
    </source>
</evidence>
<keyword evidence="9" id="KW-1185">Reference proteome</keyword>
<feature type="domain" description="HAMP" evidence="7">
    <location>
        <begin position="208"/>
        <end position="262"/>
    </location>
</feature>
<dbReference type="RefSeq" id="WP_251260191.1">
    <property type="nucleotide sequence ID" value="NZ_JAMQGP010000001.1"/>
</dbReference>
<dbReference type="PANTHER" id="PTHR32089:SF112">
    <property type="entry name" value="LYSOZYME-LIKE PROTEIN-RELATED"/>
    <property type="match status" value="1"/>
</dbReference>
<proteinExistence type="inferred from homology"/>
<dbReference type="Pfam" id="PF00672">
    <property type="entry name" value="HAMP"/>
    <property type="match status" value="1"/>
</dbReference>
<comment type="caution">
    <text evidence="8">The sequence shown here is derived from an EMBL/GenBank/DDBJ whole genome shotgun (WGS) entry which is preliminary data.</text>
</comment>
<dbReference type="PROSITE" id="PS50111">
    <property type="entry name" value="CHEMOTAXIS_TRANSDUC_2"/>
    <property type="match status" value="1"/>
</dbReference>
<dbReference type="InterPro" id="IPR003660">
    <property type="entry name" value="HAMP_dom"/>
</dbReference>
<dbReference type="SUPFAM" id="SSF58104">
    <property type="entry name" value="Methyl-accepting chemotaxis protein (MCP) signaling domain"/>
    <property type="match status" value="1"/>
</dbReference>
<dbReference type="PANTHER" id="PTHR32089">
    <property type="entry name" value="METHYL-ACCEPTING CHEMOTAXIS PROTEIN MCPB"/>
    <property type="match status" value="1"/>
</dbReference>
<evidence type="ECO:0000256" key="3">
    <source>
        <dbReference type="ARBA" id="ARBA00029447"/>
    </source>
</evidence>
<dbReference type="InterPro" id="IPR004090">
    <property type="entry name" value="Chemotax_Me-accpt_rcpt"/>
</dbReference>
<accession>A0AA41W4X7</accession>
<dbReference type="PROSITE" id="PS50885">
    <property type="entry name" value="HAMP"/>
    <property type="match status" value="1"/>
</dbReference>
<organism evidence="8 9">
    <name type="scientific">Echinimonas agarilytica</name>
    <dbReference type="NCBI Taxonomy" id="1215918"/>
    <lineage>
        <taxon>Bacteria</taxon>
        <taxon>Pseudomonadati</taxon>
        <taxon>Pseudomonadota</taxon>
        <taxon>Gammaproteobacteria</taxon>
        <taxon>Alteromonadales</taxon>
        <taxon>Echinimonadaceae</taxon>
        <taxon>Echinimonas</taxon>
    </lineage>
</organism>
<evidence type="ECO:0000256" key="2">
    <source>
        <dbReference type="ARBA" id="ARBA00023224"/>
    </source>
</evidence>
<dbReference type="Proteomes" id="UP001165393">
    <property type="component" value="Unassembled WGS sequence"/>
</dbReference>
<dbReference type="Gene3D" id="1.10.287.950">
    <property type="entry name" value="Methyl-accepting chemotaxis protein"/>
    <property type="match status" value="1"/>
</dbReference>
<evidence type="ECO:0000256" key="5">
    <source>
        <dbReference type="SAM" id="Phobius"/>
    </source>
</evidence>
<dbReference type="GO" id="GO:0007165">
    <property type="term" value="P:signal transduction"/>
    <property type="evidence" value="ECO:0007669"/>
    <property type="project" value="UniProtKB-KW"/>
</dbReference>
<feature type="domain" description="Methyl-accepting transducer" evidence="6">
    <location>
        <begin position="267"/>
        <end position="503"/>
    </location>
</feature>
<evidence type="ECO:0000313" key="8">
    <source>
        <dbReference type="EMBL" id="MCM2678843.1"/>
    </source>
</evidence>
<sequence length="539" mass="58324">MSFLNYLSIRQKVLLISVVALIGFISLLLMGASSINASNKQVLEVQNVYYPVLERASFNNVQLDRISEGLNTAVTIADEDFLAVTDEQFKQLIDSIDSQKKTIPHKAQELSQISQHADDYYVASRNIAQSMIDGTADFSKIGAQAAATAAQLEELSKELDEFQNGSKIGFDNLVNQLREDGQATLDMMLVIGVVAIILIAAITYLISGQISSSVSRVTHSLQEIAEGDGDLTVRINYVGRDELAELVHFFNLFLEKMQSNITSAISTIGELSKIAEQLSMASASTNAQITSQGNAIEQTSQALQEMFESVRHIANHAAEASGAATEADNEAQSGSGVVDSTIHAINDLAKEVETTAEVITKLENYTNNVGDILEAIRGIADQTNLLALNAAIEAARAGEQGRGFAVVADEVRTLASRTQDSTHEIQQVLEELQSTAKHAVDAMQRGNSMANRSVEQSGTAGQSLHKITEKVAAITVVNDQIASATEEQHQTSVLIQGYVSEIHNMAREAITSTSELDQVSQTIREVTNKLHEVTNQFKV</sequence>
<name>A0AA41W4X7_9GAMM</name>
<dbReference type="InterPro" id="IPR004089">
    <property type="entry name" value="MCPsignal_dom"/>
</dbReference>
<dbReference type="AlphaFoldDB" id="A0AA41W4X7"/>
<dbReference type="SMART" id="SM00304">
    <property type="entry name" value="HAMP"/>
    <property type="match status" value="1"/>
</dbReference>
<dbReference type="GO" id="GO:0004888">
    <property type="term" value="F:transmembrane signaling receptor activity"/>
    <property type="evidence" value="ECO:0007669"/>
    <property type="project" value="InterPro"/>
</dbReference>
<dbReference type="GO" id="GO:0006935">
    <property type="term" value="P:chemotaxis"/>
    <property type="evidence" value="ECO:0007669"/>
    <property type="project" value="InterPro"/>
</dbReference>
<dbReference type="Pfam" id="PF00015">
    <property type="entry name" value="MCPsignal"/>
    <property type="match status" value="1"/>
</dbReference>
<keyword evidence="5" id="KW-1133">Transmembrane helix</keyword>
<evidence type="ECO:0000259" key="6">
    <source>
        <dbReference type="PROSITE" id="PS50111"/>
    </source>
</evidence>
<feature type="transmembrane region" description="Helical" evidence="5">
    <location>
        <begin position="187"/>
        <end position="206"/>
    </location>
</feature>
<dbReference type="PRINTS" id="PR00260">
    <property type="entry name" value="CHEMTRNSDUCR"/>
</dbReference>
<comment type="subcellular location">
    <subcellularLocation>
        <location evidence="1">Membrane</location>
    </subcellularLocation>
</comment>
<dbReference type="EMBL" id="JAMQGP010000001">
    <property type="protein sequence ID" value="MCM2678843.1"/>
    <property type="molecule type" value="Genomic_DNA"/>
</dbReference>
<evidence type="ECO:0000259" key="7">
    <source>
        <dbReference type="PROSITE" id="PS50885"/>
    </source>
</evidence>
<dbReference type="GO" id="GO:0016020">
    <property type="term" value="C:membrane"/>
    <property type="evidence" value="ECO:0007669"/>
    <property type="project" value="UniProtKB-SubCell"/>
</dbReference>
<dbReference type="CDD" id="cd11386">
    <property type="entry name" value="MCP_signal"/>
    <property type="match status" value="1"/>
</dbReference>
<evidence type="ECO:0000313" key="9">
    <source>
        <dbReference type="Proteomes" id="UP001165393"/>
    </source>
</evidence>